<feature type="domain" description="CusB-like beta-barrel" evidence="5">
    <location>
        <begin position="337"/>
        <end position="413"/>
    </location>
</feature>
<feature type="domain" description="Heavy metal binding" evidence="3">
    <location>
        <begin position="32"/>
        <end position="57"/>
    </location>
</feature>
<dbReference type="Gene3D" id="2.40.420.20">
    <property type="match status" value="1"/>
</dbReference>
<comment type="similarity">
    <text evidence="1">Belongs to the membrane fusion protein (MFP) (TC 8.A.1) family.</text>
</comment>
<evidence type="ECO:0000259" key="3">
    <source>
        <dbReference type="Pfam" id="PF19335"/>
    </source>
</evidence>
<proteinExistence type="inferred from homology"/>
<dbReference type="PANTHER" id="PTHR30097:SF15">
    <property type="entry name" value="CATION EFFLUX SYSTEM PROTEIN CUSB"/>
    <property type="match status" value="1"/>
</dbReference>
<dbReference type="Pfam" id="PF19335">
    <property type="entry name" value="HMBD"/>
    <property type="match status" value="2"/>
</dbReference>
<name>A0A062Y0T6_9BACT</name>
<sequence>MKALARAALALVFVGLLLFLACGGKETAGARYHCPMHPTYVSDKPGDCPICGMRLVPIEEKTAPTTVPAYVCPMHPEVVSDKPDRCPKCGMKLVPKTETEQPAPATSGTPSGERKILYYRNPMDPTVTSPVPMKDSMGMDYVPVYADELEASKERAVTGYAPVSLEPEGLARSGIQTVVAEAGSLGQAIRAVGTVVPDERLLTHVHTKVSGWIEKLYVNFTGQYVKKGEPLLEIYSPELLASQEEYLRAKALAQRLASSASAEAKKAAEELAEAAAKRLLLFDVPQDFMAHLDATGTPSRTVMLRAPTAGYVLAKDIFAGKQVEPGMELYMVADLSRVWVEADFYEQEAALLKLGMPTQVTLPYRPGAVFTGPITYIYPWVNPESRTVRVRVELPNPKGELKPDMYANVEVMPAEVPGVVIPDSAVMDTGTRQIAFVEEKPGFFVPREVTVVRRAAGKALVTQGLTAGERVVVKGTFLLDSESRLRAALAAPQGGTNDQAHH</sequence>
<dbReference type="Proteomes" id="UP000027284">
    <property type="component" value="Unassembled WGS sequence"/>
</dbReference>
<feature type="domain" description="Heavy metal binding" evidence="3">
    <location>
        <begin position="70"/>
        <end position="96"/>
    </location>
</feature>
<dbReference type="OrthoDB" id="9765657at2"/>
<evidence type="ECO:0000259" key="4">
    <source>
        <dbReference type="Pfam" id="PF25919"/>
    </source>
</evidence>
<feature type="domain" description="CusB-like barrel-sandwich hybrid" evidence="4">
    <location>
        <begin position="203"/>
        <end position="332"/>
    </location>
</feature>
<dbReference type="SUPFAM" id="SSF111369">
    <property type="entry name" value="HlyD-like secretion proteins"/>
    <property type="match status" value="1"/>
</dbReference>
<dbReference type="InterPro" id="IPR051909">
    <property type="entry name" value="MFP_Cation_Efflux"/>
</dbReference>
<gene>
    <name evidence="7" type="ORF">EG19_02010</name>
</gene>
<dbReference type="GO" id="GO:0022857">
    <property type="term" value="F:transmembrane transporter activity"/>
    <property type="evidence" value="ECO:0007669"/>
    <property type="project" value="InterPro"/>
</dbReference>
<dbReference type="InterPro" id="IPR006143">
    <property type="entry name" value="RND_pump_MFP"/>
</dbReference>
<dbReference type="NCBIfam" id="TIGR01730">
    <property type="entry name" value="RND_mfp"/>
    <property type="match status" value="1"/>
</dbReference>
<dbReference type="PROSITE" id="PS51257">
    <property type="entry name" value="PROKAR_LIPOPROTEIN"/>
    <property type="match status" value="1"/>
</dbReference>
<dbReference type="GO" id="GO:0030288">
    <property type="term" value="C:outer membrane-bounded periplasmic space"/>
    <property type="evidence" value="ECO:0007669"/>
    <property type="project" value="TreeGrafter"/>
</dbReference>
<evidence type="ECO:0000256" key="1">
    <source>
        <dbReference type="ARBA" id="ARBA00009477"/>
    </source>
</evidence>
<dbReference type="GO" id="GO:0016020">
    <property type="term" value="C:membrane"/>
    <property type="evidence" value="ECO:0007669"/>
    <property type="project" value="InterPro"/>
</dbReference>
<dbReference type="GO" id="GO:0015679">
    <property type="term" value="P:plasma membrane copper ion transport"/>
    <property type="evidence" value="ECO:0007669"/>
    <property type="project" value="TreeGrafter"/>
</dbReference>
<organism evidence="7 8">
    <name type="scientific">Thermoanaerobaculum aquaticum</name>
    <dbReference type="NCBI Taxonomy" id="1312852"/>
    <lineage>
        <taxon>Bacteria</taxon>
        <taxon>Pseudomonadati</taxon>
        <taxon>Acidobacteriota</taxon>
        <taxon>Thermoanaerobaculia</taxon>
        <taxon>Thermoanaerobaculales</taxon>
        <taxon>Thermoanaerobaculaceae</taxon>
        <taxon>Thermoanaerobaculum</taxon>
    </lineage>
</organism>
<dbReference type="RefSeq" id="WP_053334985.1">
    <property type="nucleotide sequence ID" value="NZ_JMFG01000015.1"/>
</dbReference>
<dbReference type="PANTHER" id="PTHR30097">
    <property type="entry name" value="CATION EFFLUX SYSTEM PROTEIN CUSB"/>
    <property type="match status" value="1"/>
</dbReference>
<dbReference type="InterPro" id="IPR058649">
    <property type="entry name" value="CzcB_C"/>
</dbReference>
<dbReference type="InterPro" id="IPR058792">
    <property type="entry name" value="Beta-barrel_RND_2"/>
</dbReference>
<evidence type="ECO:0000313" key="7">
    <source>
        <dbReference type="EMBL" id="KDA53996.1"/>
    </source>
</evidence>
<evidence type="ECO:0000256" key="2">
    <source>
        <dbReference type="ARBA" id="ARBA00022448"/>
    </source>
</evidence>
<dbReference type="STRING" id="1312852.EG19_02010"/>
<dbReference type="AlphaFoldDB" id="A0A062Y0T6"/>
<evidence type="ECO:0000259" key="5">
    <source>
        <dbReference type="Pfam" id="PF25954"/>
    </source>
</evidence>
<feature type="domain" description="CzcB-like C-terminal circularly permuted SH3-like" evidence="6">
    <location>
        <begin position="419"/>
        <end position="479"/>
    </location>
</feature>
<dbReference type="GO" id="GO:0060003">
    <property type="term" value="P:copper ion export"/>
    <property type="evidence" value="ECO:0007669"/>
    <property type="project" value="TreeGrafter"/>
</dbReference>
<dbReference type="Pfam" id="PF25919">
    <property type="entry name" value="BSH_CusB"/>
    <property type="match status" value="1"/>
</dbReference>
<dbReference type="GO" id="GO:0046914">
    <property type="term" value="F:transition metal ion binding"/>
    <property type="evidence" value="ECO:0007669"/>
    <property type="project" value="TreeGrafter"/>
</dbReference>
<evidence type="ECO:0000313" key="8">
    <source>
        <dbReference type="Proteomes" id="UP000027284"/>
    </source>
</evidence>
<dbReference type="Pfam" id="PF25975">
    <property type="entry name" value="CzcB_C"/>
    <property type="match status" value="1"/>
</dbReference>
<keyword evidence="8" id="KW-1185">Reference proteome</keyword>
<dbReference type="EMBL" id="JMFG01000015">
    <property type="protein sequence ID" value="KDA53996.1"/>
    <property type="molecule type" value="Genomic_DNA"/>
</dbReference>
<dbReference type="Gene3D" id="2.40.50.100">
    <property type="match status" value="1"/>
</dbReference>
<dbReference type="Gene3D" id="2.40.30.170">
    <property type="match status" value="1"/>
</dbReference>
<dbReference type="InterPro" id="IPR045800">
    <property type="entry name" value="HMBD"/>
</dbReference>
<evidence type="ECO:0000259" key="6">
    <source>
        <dbReference type="Pfam" id="PF25975"/>
    </source>
</evidence>
<reference evidence="7 8" key="1">
    <citation type="submission" date="2014-04" db="EMBL/GenBank/DDBJ databases">
        <title>The Genome Sequence of Thermoanaerobaculum aquaticum MP-01, The First Cultivated Group 23 Acidobacterium.</title>
        <authorList>
            <person name="Stamps B.W."/>
            <person name="Losey N.A."/>
            <person name="Lawson P.A."/>
            <person name="Stevenson B.S."/>
        </authorList>
    </citation>
    <scope>NUCLEOTIDE SEQUENCE [LARGE SCALE GENOMIC DNA]</scope>
    <source>
        <strain evidence="7 8">MP-01</strain>
    </source>
</reference>
<dbReference type="InterPro" id="IPR058790">
    <property type="entry name" value="BSH_CusB"/>
</dbReference>
<dbReference type="Pfam" id="PF25954">
    <property type="entry name" value="Beta-barrel_RND_2"/>
    <property type="match status" value="1"/>
</dbReference>
<protein>
    <submittedName>
        <fullName evidence="7">Uncharacterized protein</fullName>
    </submittedName>
</protein>
<keyword evidence="2" id="KW-0813">Transport</keyword>
<dbReference type="FunFam" id="2.40.30.170:FF:000010">
    <property type="entry name" value="Efflux RND transporter periplasmic adaptor subunit"/>
    <property type="match status" value="1"/>
</dbReference>
<accession>A0A062Y0T6</accession>
<comment type="caution">
    <text evidence="7">The sequence shown here is derived from an EMBL/GenBank/DDBJ whole genome shotgun (WGS) entry which is preliminary data.</text>
</comment>